<dbReference type="Gene3D" id="1.10.10.10">
    <property type="entry name" value="Winged helix-like DNA-binding domain superfamily/Winged helix DNA-binding domain"/>
    <property type="match status" value="1"/>
</dbReference>
<keyword evidence="3" id="KW-1185">Reference proteome</keyword>
<evidence type="ECO:0000259" key="1">
    <source>
        <dbReference type="PROSITE" id="PS50043"/>
    </source>
</evidence>
<reference evidence="2 3" key="1">
    <citation type="submission" date="2015-07" db="EMBL/GenBank/DDBJ databases">
        <title>Genome sequencing of Kibdelosporangium phytohabitans.</title>
        <authorList>
            <person name="Qin S."/>
            <person name="Xing K."/>
        </authorList>
    </citation>
    <scope>NUCLEOTIDE SEQUENCE [LARGE SCALE GENOMIC DNA]</scope>
    <source>
        <strain evidence="2 3">KLBMP1111</strain>
    </source>
</reference>
<dbReference type="STRING" id="860235.AOZ06_19090"/>
<dbReference type="Pfam" id="PF00196">
    <property type="entry name" value="GerE"/>
    <property type="match status" value="1"/>
</dbReference>
<dbReference type="InterPro" id="IPR036388">
    <property type="entry name" value="WH-like_DNA-bd_sf"/>
</dbReference>
<dbReference type="SMART" id="SM00421">
    <property type="entry name" value="HTH_LUXR"/>
    <property type="match status" value="1"/>
</dbReference>
<dbReference type="SUPFAM" id="SSF46894">
    <property type="entry name" value="C-terminal effector domain of the bipartite response regulators"/>
    <property type="match status" value="1"/>
</dbReference>
<dbReference type="PROSITE" id="PS50043">
    <property type="entry name" value="HTH_LUXR_2"/>
    <property type="match status" value="1"/>
</dbReference>
<organism evidence="2 3">
    <name type="scientific">Kibdelosporangium phytohabitans</name>
    <dbReference type="NCBI Taxonomy" id="860235"/>
    <lineage>
        <taxon>Bacteria</taxon>
        <taxon>Bacillati</taxon>
        <taxon>Actinomycetota</taxon>
        <taxon>Actinomycetes</taxon>
        <taxon>Pseudonocardiales</taxon>
        <taxon>Pseudonocardiaceae</taxon>
        <taxon>Kibdelosporangium</taxon>
    </lineage>
</organism>
<dbReference type="AlphaFoldDB" id="A0A0N9HUQ2"/>
<dbReference type="InterPro" id="IPR016032">
    <property type="entry name" value="Sig_transdc_resp-reg_C-effctor"/>
</dbReference>
<evidence type="ECO:0000313" key="2">
    <source>
        <dbReference type="EMBL" id="ALG08741.1"/>
    </source>
</evidence>
<sequence>MSCESVVESPATLSALSAKVLEGVAAGSSTVQLASELYLSRQGVEYHVNVMLRKFKVPNRVALVSRVYSMGIFDHTVWPPAVLPEYIR</sequence>
<feature type="domain" description="HTH luxR-type" evidence="1">
    <location>
        <begin position="6"/>
        <end position="71"/>
    </location>
</feature>
<accession>A0A0N9HUQ2</accession>
<proteinExistence type="predicted"/>
<dbReference type="InterPro" id="IPR000792">
    <property type="entry name" value="Tscrpt_reg_LuxR_C"/>
</dbReference>
<dbReference type="GO" id="GO:0003677">
    <property type="term" value="F:DNA binding"/>
    <property type="evidence" value="ECO:0007669"/>
    <property type="project" value="InterPro"/>
</dbReference>
<dbReference type="KEGG" id="kphy:AOZ06_19090"/>
<dbReference type="RefSeq" id="WP_054290648.1">
    <property type="nucleotide sequence ID" value="NZ_CP012752.1"/>
</dbReference>
<name>A0A0N9HUQ2_9PSEU</name>
<dbReference type="GO" id="GO:0006355">
    <property type="term" value="P:regulation of DNA-templated transcription"/>
    <property type="evidence" value="ECO:0007669"/>
    <property type="project" value="InterPro"/>
</dbReference>
<protein>
    <recommendedName>
        <fullName evidence="1">HTH luxR-type domain-containing protein</fullName>
    </recommendedName>
</protein>
<evidence type="ECO:0000313" key="3">
    <source>
        <dbReference type="Proteomes" id="UP000063699"/>
    </source>
</evidence>
<dbReference type="OrthoDB" id="46486at2"/>
<gene>
    <name evidence="2" type="ORF">AOZ06_19090</name>
</gene>
<dbReference type="Proteomes" id="UP000063699">
    <property type="component" value="Chromosome"/>
</dbReference>
<dbReference type="EMBL" id="CP012752">
    <property type="protein sequence ID" value="ALG08741.1"/>
    <property type="molecule type" value="Genomic_DNA"/>
</dbReference>